<dbReference type="GO" id="GO:0006777">
    <property type="term" value="P:Mo-molybdopterin cofactor biosynthetic process"/>
    <property type="evidence" value="ECO:0007669"/>
    <property type="project" value="UniProtKB-KW"/>
</dbReference>
<gene>
    <name evidence="12" type="primary">moaE</name>
    <name evidence="12" type="ORF">GCM10007877_09720</name>
</gene>
<dbReference type="NCBIfam" id="NF007959">
    <property type="entry name" value="PRK10678.1"/>
    <property type="match status" value="1"/>
</dbReference>
<dbReference type="SUPFAM" id="SSF54690">
    <property type="entry name" value="Molybdopterin synthase subunit MoaE"/>
    <property type="match status" value="1"/>
</dbReference>
<evidence type="ECO:0000256" key="4">
    <source>
        <dbReference type="ARBA" id="ARBA00013858"/>
    </source>
</evidence>
<protein>
    <recommendedName>
        <fullName evidence="4">Molybdopterin synthase catalytic subunit</fullName>
        <ecNumber evidence="3">2.8.1.12</ecNumber>
    </recommendedName>
    <alternativeName>
        <fullName evidence="9">MPT synthase subunit 2</fullName>
    </alternativeName>
    <alternativeName>
        <fullName evidence="7">Molybdenum cofactor biosynthesis protein E</fullName>
    </alternativeName>
    <alternativeName>
        <fullName evidence="8">Molybdopterin-converting factor large subunit</fullName>
    </alternativeName>
    <alternativeName>
        <fullName evidence="10">Molybdopterin-converting factor subunit 2</fullName>
    </alternativeName>
</protein>
<keyword evidence="13" id="KW-1185">Reference proteome</keyword>
<dbReference type="AlphaFoldDB" id="A0AA37T4V1"/>
<dbReference type="GO" id="GO:0030366">
    <property type="term" value="F:molybdopterin synthase activity"/>
    <property type="evidence" value="ECO:0007669"/>
    <property type="project" value="UniProtKB-EC"/>
</dbReference>
<evidence type="ECO:0000256" key="2">
    <source>
        <dbReference type="ARBA" id="ARBA00005426"/>
    </source>
</evidence>
<evidence type="ECO:0000313" key="12">
    <source>
        <dbReference type="EMBL" id="GLS25258.1"/>
    </source>
</evidence>
<comment type="caution">
    <text evidence="12">The sequence shown here is derived from an EMBL/GenBank/DDBJ whole genome shotgun (WGS) entry which is preliminary data.</text>
</comment>
<dbReference type="Proteomes" id="UP001156870">
    <property type="component" value="Unassembled WGS sequence"/>
</dbReference>
<evidence type="ECO:0000256" key="7">
    <source>
        <dbReference type="ARBA" id="ARBA00029745"/>
    </source>
</evidence>
<comment type="subunit">
    <text evidence="6">Heterotetramer of 2 MoaD subunits and 2 MoaE subunits. Also stable as homodimer. The enzyme changes between these two forms during catalysis.</text>
</comment>
<keyword evidence="5" id="KW-0501">Molybdenum cofactor biosynthesis</keyword>
<proteinExistence type="inferred from homology"/>
<evidence type="ECO:0000256" key="6">
    <source>
        <dbReference type="ARBA" id="ARBA00026066"/>
    </source>
</evidence>
<evidence type="ECO:0000313" key="13">
    <source>
        <dbReference type="Proteomes" id="UP001156870"/>
    </source>
</evidence>
<reference evidence="12 13" key="1">
    <citation type="journal article" date="2014" name="Int. J. Syst. Evol. Microbiol.">
        <title>Complete genome sequence of Corynebacterium casei LMG S-19264T (=DSM 44701T), isolated from a smear-ripened cheese.</title>
        <authorList>
            <consortium name="US DOE Joint Genome Institute (JGI-PGF)"/>
            <person name="Walter F."/>
            <person name="Albersmeier A."/>
            <person name="Kalinowski J."/>
            <person name="Ruckert C."/>
        </authorList>
    </citation>
    <scope>NUCLEOTIDE SEQUENCE [LARGE SCALE GENOMIC DNA]</scope>
    <source>
        <strain evidence="12 13">NBRC 110095</strain>
    </source>
</reference>
<dbReference type="PANTHER" id="PTHR23404">
    <property type="entry name" value="MOLYBDOPTERIN SYNTHASE RELATED"/>
    <property type="match status" value="1"/>
</dbReference>
<dbReference type="CDD" id="cd00756">
    <property type="entry name" value="MoaE"/>
    <property type="match status" value="1"/>
</dbReference>
<evidence type="ECO:0000256" key="5">
    <source>
        <dbReference type="ARBA" id="ARBA00023150"/>
    </source>
</evidence>
<dbReference type="InterPro" id="IPR036563">
    <property type="entry name" value="MoaE_sf"/>
</dbReference>
<sequence length="158" mass="17913">MSDDIIVVQEEDFSHTQLYDQLRSYSGQGGAIVTFTGLVRDFHSDENVDRETVSGIFLEYYPGMTESSLKSIVALARERWSLCAVSVVHRVGELQPKDQIVFVGVCSEHRQAAFEASHFIMDYLKTQAPFWKKERRASGDCWVDAKTSDTLAAQRWKG</sequence>
<dbReference type="Pfam" id="PF02391">
    <property type="entry name" value="MoaE"/>
    <property type="match status" value="1"/>
</dbReference>
<accession>A0AA37T4V1</accession>
<evidence type="ECO:0000256" key="8">
    <source>
        <dbReference type="ARBA" id="ARBA00030407"/>
    </source>
</evidence>
<evidence type="ECO:0000256" key="11">
    <source>
        <dbReference type="ARBA" id="ARBA00049878"/>
    </source>
</evidence>
<evidence type="ECO:0000256" key="10">
    <source>
        <dbReference type="ARBA" id="ARBA00032474"/>
    </source>
</evidence>
<dbReference type="EC" id="2.8.1.12" evidence="3"/>
<evidence type="ECO:0000256" key="9">
    <source>
        <dbReference type="ARBA" id="ARBA00030781"/>
    </source>
</evidence>
<name>A0AA37T4V1_9GAMM</name>
<comment type="pathway">
    <text evidence="1">Cofactor biosynthesis; molybdopterin biosynthesis.</text>
</comment>
<dbReference type="EMBL" id="BSPD01000027">
    <property type="protein sequence ID" value="GLS25258.1"/>
    <property type="molecule type" value="Genomic_DNA"/>
</dbReference>
<dbReference type="InterPro" id="IPR003448">
    <property type="entry name" value="Mopterin_biosynth_MoaE"/>
</dbReference>
<evidence type="ECO:0000256" key="3">
    <source>
        <dbReference type="ARBA" id="ARBA00011950"/>
    </source>
</evidence>
<organism evidence="12 13">
    <name type="scientific">Marinibactrum halimedae</name>
    <dbReference type="NCBI Taxonomy" id="1444977"/>
    <lineage>
        <taxon>Bacteria</taxon>
        <taxon>Pseudomonadati</taxon>
        <taxon>Pseudomonadota</taxon>
        <taxon>Gammaproteobacteria</taxon>
        <taxon>Cellvibrionales</taxon>
        <taxon>Cellvibrionaceae</taxon>
        <taxon>Marinibactrum</taxon>
    </lineage>
</organism>
<dbReference type="Gene3D" id="3.90.1170.40">
    <property type="entry name" value="Molybdopterin biosynthesis MoaE subunit"/>
    <property type="match status" value="1"/>
</dbReference>
<evidence type="ECO:0000256" key="1">
    <source>
        <dbReference type="ARBA" id="ARBA00005046"/>
    </source>
</evidence>
<comment type="catalytic activity">
    <reaction evidence="11">
        <text>2 [molybdopterin-synthase sulfur-carrier protein]-C-terminal-Gly-aminoethanethioate + cyclic pyranopterin phosphate + H2O = molybdopterin + 2 [molybdopterin-synthase sulfur-carrier protein]-C-terminal Gly-Gly + 2 H(+)</text>
        <dbReference type="Rhea" id="RHEA:26333"/>
        <dbReference type="Rhea" id="RHEA-COMP:12202"/>
        <dbReference type="Rhea" id="RHEA-COMP:19907"/>
        <dbReference type="ChEBI" id="CHEBI:15377"/>
        <dbReference type="ChEBI" id="CHEBI:15378"/>
        <dbReference type="ChEBI" id="CHEBI:58698"/>
        <dbReference type="ChEBI" id="CHEBI:59648"/>
        <dbReference type="ChEBI" id="CHEBI:90778"/>
        <dbReference type="ChEBI" id="CHEBI:232372"/>
        <dbReference type="EC" id="2.8.1.12"/>
    </reaction>
</comment>
<comment type="similarity">
    <text evidence="2">Belongs to the MoaE family.</text>
</comment>